<dbReference type="GO" id="GO:0030509">
    <property type="term" value="P:BMP signaling pathway"/>
    <property type="evidence" value="ECO:0007669"/>
    <property type="project" value="TreeGrafter"/>
</dbReference>
<reference evidence="19" key="1">
    <citation type="submission" date="2023-07" db="EMBL/GenBank/DDBJ databases">
        <title>Chromosome-level genome assembly of Artemia franciscana.</title>
        <authorList>
            <person name="Jo E."/>
        </authorList>
    </citation>
    <scope>NUCLEOTIDE SEQUENCE</scope>
    <source>
        <tissue evidence="19">Whole body</tissue>
    </source>
</reference>
<evidence type="ECO:0000256" key="7">
    <source>
        <dbReference type="ARBA" id="ARBA00022729"/>
    </source>
</evidence>
<comment type="similarity">
    <text evidence="2 16">Belongs to the protein kinase superfamily. TKL Ser/Thr protein kinase family. TGFB receptor subfamily.</text>
</comment>
<feature type="transmembrane region" description="Helical" evidence="16">
    <location>
        <begin position="166"/>
        <end position="190"/>
    </location>
</feature>
<comment type="catalytic activity">
    <reaction evidence="16">
        <text>L-threonyl-[receptor-protein] + ATP = O-phospho-L-threonyl-[receptor-protein] + ADP + H(+)</text>
        <dbReference type="Rhea" id="RHEA:44880"/>
        <dbReference type="Rhea" id="RHEA-COMP:11024"/>
        <dbReference type="Rhea" id="RHEA-COMP:11025"/>
        <dbReference type="ChEBI" id="CHEBI:15378"/>
        <dbReference type="ChEBI" id="CHEBI:30013"/>
        <dbReference type="ChEBI" id="CHEBI:30616"/>
        <dbReference type="ChEBI" id="CHEBI:61977"/>
        <dbReference type="ChEBI" id="CHEBI:456216"/>
        <dbReference type="EC" id="2.7.11.30"/>
    </reaction>
</comment>
<comment type="subcellular location">
    <subcellularLocation>
        <location evidence="1 16">Membrane</location>
        <topology evidence="1 16">Single-pass type I membrane protein</topology>
    </subcellularLocation>
</comment>
<evidence type="ECO:0000256" key="9">
    <source>
        <dbReference type="ARBA" id="ARBA00022777"/>
    </source>
</evidence>
<dbReference type="GO" id="GO:0046872">
    <property type="term" value="F:metal ion binding"/>
    <property type="evidence" value="ECO:0007669"/>
    <property type="project" value="UniProtKB-KW"/>
</dbReference>
<dbReference type="PROSITE" id="PS50011">
    <property type="entry name" value="PROTEIN_KINASE_DOM"/>
    <property type="match status" value="1"/>
</dbReference>
<evidence type="ECO:0000256" key="11">
    <source>
        <dbReference type="ARBA" id="ARBA00022842"/>
    </source>
</evidence>
<feature type="binding site" evidence="15">
    <location>
        <position position="247"/>
    </location>
    <ligand>
        <name>ATP</name>
        <dbReference type="ChEBI" id="CHEBI:30616"/>
    </ligand>
</feature>
<dbReference type="Pfam" id="PF07714">
    <property type="entry name" value="PK_Tyr_Ser-Thr"/>
    <property type="match status" value="1"/>
</dbReference>
<evidence type="ECO:0000256" key="6">
    <source>
        <dbReference type="ARBA" id="ARBA00022723"/>
    </source>
</evidence>
<dbReference type="InterPro" id="IPR000333">
    <property type="entry name" value="TGFB_receptor"/>
</dbReference>
<keyword evidence="8 15" id="KW-0547">Nucleotide-binding</keyword>
<comment type="cofactor">
    <cofactor evidence="16">
        <name>Mg(2+)</name>
        <dbReference type="ChEBI" id="CHEBI:18420"/>
    </cofactor>
    <cofactor evidence="16">
        <name>Mn(2+)</name>
        <dbReference type="ChEBI" id="CHEBI:29035"/>
    </cofactor>
</comment>
<keyword evidence="9 16" id="KW-0418">Kinase</keyword>
<accession>A0AA88L789</accession>
<dbReference type="InterPro" id="IPR000719">
    <property type="entry name" value="Prot_kinase_dom"/>
</dbReference>
<evidence type="ECO:0000256" key="13">
    <source>
        <dbReference type="ARBA" id="ARBA00023136"/>
    </source>
</evidence>
<dbReference type="CDD" id="cd23533">
    <property type="entry name" value="TFP_LU_ECD_BMPR2_like"/>
    <property type="match status" value="1"/>
</dbReference>
<keyword evidence="14 16" id="KW-0675">Receptor</keyword>
<keyword evidence="10 15" id="KW-0067">ATP-binding</keyword>
<dbReference type="InterPro" id="IPR017441">
    <property type="entry name" value="Protein_kinase_ATP_BS"/>
</dbReference>
<evidence type="ECO:0000256" key="5">
    <source>
        <dbReference type="ARBA" id="ARBA00022692"/>
    </source>
</evidence>
<evidence type="ECO:0000256" key="1">
    <source>
        <dbReference type="ARBA" id="ARBA00004479"/>
    </source>
</evidence>
<dbReference type="SUPFAM" id="SSF56112">
    <property type="entry name" value="Protein kinase-like (PK-like)"/>
    <property type="match status" value="1"/>
</dbReference>
<evidence type="ECO:0000256" key="4">
    <source>
        <dbReference type="ARBA" id="ARBA00022679"/>
    </source>
</evidence>
<dbReference type="PANTHER" id="PTHR23255">
    <property type="entry name" value="TRANSFORMING GROWTH FACTOR-BETA RECEPTOR TYPE I AND II"/>
    <property type="match status" value="1"/>
</dbReference>
<dbReference type="SUPFAM" id="SSF57302">
    <property type="entry name" value="Snake toxin-like"/>
    <property type="match status" value="1"/>
</dbReference>
<evidence type="ECO:0000256" key="8">
    <source>
        <dbReference type="ARBA" id="ARBA00022741"/>
    </source>
</evidence>
<dbReference type="InterPro" id="IPR045860">
    <property type="entry name" value="Snake_toxin-like_sf"/>
</dbReference>
<gene>
    <name evidence="19" type="ORF">QYM36_003341</name>
</gene>
<protein>
    <recommendedName>
        <fullName evidence="16">Serine/threonine-protein kinase receptor</fullName>
        <ecNumber evidence="16">2.7.11.30</ecNumber>
    </recommendedName>
</protein>
<dbReference type="Pfam" id="PF01064">
    <property type="entry name" value="Activin_recp"/>
    <property type="match status" value="1"/>
</dbReference>
<dbReference type="InterPro" id="IPR000472">
    <property type="entry name" value="Activin_recp"/>
</dbReference>
<evidence type="ECO:0000313" key="19">
    <source>
        <dbReference type="EMBL" id="KAK2721018.1"/>
    </source>
</evidence>
<feature type="domain" description="Protein kinase" evidence="18">
    <location>
        <begin position="219"/>
        <end position="528"/>
    </location>
</feature>
<dbReference type="InterPro" id="IPR001245">
    <property type="entry name" value="Ser-Thr/Tyr_kinase_cat_dom"/>
</dbReference>
<sequence length="798" mass="89634">MYKGRHICILLLKVSIGFSSIKVAVGDEDYLYCVSEANGGNGNSSLQVFVDSIASKPSSENQRVDHCENSSNACFALWEYKLDEQSNYISTILRKGCWKPSDADECESDSCFGKLRPYRPGKSNLAFCCCKGNMCNLSFNFTVEPEEDNSPDVTVSLAESSRGMNIVLWFVGILVVMLGFAILIVMRMLCQRQKEVQSRLSNDSDECRSLVDCFDAKDLKIMEIIGHGRYGTVWRGAVAPDRDVAVKVFNQQSQNYFFNERDIYCLPLMDHPNIVVYLGCDERIGHNEFVEHRVFLNYHPIGCIQDYLRNNPLDWSVFCKMGQSVARGLSYLHTYIKKGDYLKPAVAHRDINSRNILVKSDLSLCICDMGFAMQIDGAHYVFSGEQQHAETSSLTDVGTLRYMAPEVLEGAVNLRECEAALKQVDVYALSLVLWELATRCFDLCVSSNKVSLYKMPFEAELGPHIDFERLQNLVCRLKARPLFPEFWRENNPAIRLLRETIEDCWDQDSEARLTAVCVEERFTEMTILWERTKGHTQGLTNLGTEPLKHAVITRNSFLDSHKFINSDAATGDNTGNSSVITVDVSQNNDQDFLAKEFDKNFNKDYPWCPQVQPYHGTNPCLERNTLNKDNSEDLSISGNALISKSIQVYVPSVGRGLHHQQSVSSDTNNSNVVNRILNPISYVQNVVIEPKVLNTPKPDEPQDPSNMVSRLLGALTKKSSPRNHGEHLSVLNPRTSSLNTKDSSERSLQNVCVDRSTIIPCPISVASPTLVVHVPVNDLGRDEVVPLLEQAKINANIV</sequence>
<proteinExistence type="inferred from homology"/>
<keyword evidence="6 16" id="KW-0479">Metal-binding</keyword>
<feature type="signal peptide" evidence="17">
    <location>
        <begin position="1"/>
        <end position="26"/>
    </location>
</feature>
<evidence type="ECO:0000256" key="2">
    <source>
        <dbReference type="ARBA" id="ARBA00009605"/>
    </source>
</evidence>
<dbReference type="EMBL" id="JAVRJZ010000006">
    <property type="protein sequence ID" value="KAK2721018.1"/>
    <property type="molecule type" value="Genomic_DNA"/>
</dbReference>
<evidence type="ECO:0000256" key="17">
    <source>
        <dbReference type="SAM" id="SignalP"/>
    </source>
</evidence>
<dbReference type="Gene3D" id="2.10.60.10">
    <property type="entry name" value="CD59"/>
    <property type="match status" value="1"/>
</dbReference>
<dbReference type="CDD" id="cd14054">
    <property type="entry name" value="STKc_BMPR2_AMHR2"/>
    <property type="match status" value="1"/>
</dbReference>
<dbReference type="EMBL" id="JAVRJZ010000006">
    <property type="protein sequence ID" value="KAK2721017.1"/>
    <property type="molecule type" value="Genomic_DNA"/>
</dbReference>
<keyword evidence="7 17" id="KW-0732">Signal</keyword>
<dbReference type="GO" id="GO:0043235">
    <property type="term" value="C:receptor complex"/>
    <property type="evidence" value="ECO:0007669"/>
    <property type="project" value="TreeGrafter"/>
</dbReference>
<evidence type="ECO:0000256" key="12">
    <source>
        <dbReference type="ARBA" id="ARBA00022989"/>
    </source>
</evidence>
<keyword evidence="5 16" id="KW-0812">Transmembrane</keyword>
<dbReference type="InterPro" id="IPR011009">
    <property type="entry name" value="Kinase-like_dom_sf"/>
</dbReference>
<dbReference type="GO" id="GO:0005524">
    <property type="term" value="F:ATP binding"/>
    <property type="evidence" value="ECO:0007669"/>
    <property type="project" value="UniProtKB-UniRule"/>
</dbReference>
<keyword evidence="4 16" id="KW-0808">Transferase</keyword>
<evidence type="ECO:0000256" key="14">
    <source>
        <dbReference type="ARBA" id="ARBA00023170"/>
    </source>
</evidence>
<dbReference type="GO" id="GO:0005024">
    <property type="term" value="F:transforming growth factor beta receptor activity"/>
    <property type="evidence" value="ECO:0007669"/>
    <property type="project" value="TreeGrafter"/>
</dbReference>
<dbReference type="PANTHER" id="PTHR23255:SF100">
    <property type="entry name" value="RECEPTOR PROTEIN SERINE_THREONINE KINASE"/>
    <property type="match status" value="1"/>
</dbReference>
<dbReference type="AlphaFoldDB" id="A0AA88L789"/>
<dbReference type="EC" id="2.7.11.30" evidence="16"/>
<evidence type="ECO:0000256" key="15">
    <source>
        <dbReference type="PROSITE-ProRule" id="PRU10141"/>
    </source>
</evidence>
<dbReference type="Gene3D" id="3.30.200.20">
    <property type="entry name" value="Phosphorylase Kinase, domain 1"/>
    <property type="match status" value="1"/>
</dbReference>
<evidence type="ECO:0000259" key="18">
    <source>
        <dbReference type="PROSITE" id="PS50011"/>
    </source>
</evidence>
<keyword evidence="11 16" id="KW-0460">Magnesium</keyword>
<name>A0AA88L789_ARTSF</name>
<dbReference type="PRINTS" id="PR00653">
    <property type="entry name" value="ACTIVIN2R"/>
</dbReference>
<dbReference type="Gene3D" id="1.10.510.10">
    <property type="entry name" value="Transferase(Phosphotransferase) domain 1"/>
    <property type="match status" value="1"/>
</dbReference>
<organism evidence="19 20">
    <name type="scientific">Artemia franciscana</name>
    <name type="common">Brine shrimp</name>
    <name type="synonym">Artemia sanfranciscana</name>
    <dbReference type="NCBI Taxonomy" id="6661"/>
    <lineage>
        <taxon>Eukaryota</taxon>
        <taxon>Metazoa</taxon>
        <taxon>Ecdysozoa</taxon>
        <taxon>Arthropoda</taxon>
        <taxon>Crustacea</taxon>
        <taxon>Branchiopoda</taxon>
        <taxon>Anostraca</taxon>
        <taxon>Artemiidae</taxon>
        <taxon>Artemia</taxon>
    </lineage>
</organism>
<dbReference type="GO" id="GO:0005886">
    <property type="term" value="C:plasma membrane"/>
    <property type="evidence" value="ECO:0007669"/>
    <property type="project" value="TreeGrafter"/>
</dbReference>
<dbReference type="Proteomes" id="UP001187531">
    <property type="component" value="Unassembled WGS sequence"/>
</dbReference>
<evidence type="ECO:0000256" key="10">
    <source>
        <dbReference type="ARBA" id="ARBA00022840"/>
    </source>
</evidence>
<keyword evidence="12 16" id="KW-1133">Transmembrane helix</keyword>
<keyword evidence="20" id="KW-1185">Reference proteome</keyword>
<evidence type="ECO:0000256" key="3">
    <source>
        <dbReference type="ARBA" id="ARBA00022527"/>
    </source>
</evidence>
<keyword evidence="16" id="KW-0464">Manganese</keyword>
<evidence type="ECO:0000256" key="16">
    <source>
        <dbReference type="RuleBase" id="RU361271"/>
    </source>
</evidence>
<keyword evidence="13 16" id="KW-0472">Membrane</keyword>
<dbReference type="PROSITE" id="PS00107">
    <property type="entry name" value="PROTEIN_KINASE_ATP"/>
    <property type="match status" value="1"/>
</dbReference>
<evidence type="ECO:0000313" key="20">
    <source>
        <dbReference type="Proteomes" id="UP001187531"/>
    </source>
</evidence>
<comment type="caution">
    <text evidence="19">The sequence shown here is derived from an EMBL/GenBank/DDBJ whole genome shotgun (WGS) entry which is preliminary data.</text>
</comment>
<feature type="chain" id="PRO_5041851802" description="Serine/threonine-protein kinase receptor" evidence="17">
    <location>
        <begin position="27"/>
        <end position="798"/>
    </location>
</feature>
<keyword evidence="3 16" id="KW-0723">Serine/threonine-protein kinase</keyword>